<keyword evidence="8" id="KW-1185">Reference proteome</keyword>
<evidence type="ECO:0000256" key="2">
    <source>
        <dbReference type="ARBA" id="ARBA00022490"/>
    </source>
</evidence>
<sequence>MPSLPDPRTVPPQVPRPSPPRTATGPLVSALVESVRRGDPSAADDFWRTAGTRGTPLVEEAPGEPGHRIVTFLWRGEAPDVLVMVNKVTDPSVLDASLMERVEGTDIWHRGYVMRSDWRATYRLAPGDPLAPETDGPVALRMIAAGSPAPRAAIRRWSQGLANAVPDPLNRRASQDGSVVELPDAPPDIWSAPRDVPKGTLTERRFASAILGDERTVWTYEPPVHSEGVLVLLDGEEWAQSGWIATVLDNLIAAGAVPPLRAIMPGNVDTATRVRELACHEPFTRFLTEELVPRDSGPAIIGGASLGGLTAAYAAYLAPDRFDRVISLSGSFWWPNAAAPGAEPAWLTRELARRPRLPVRFHLDVGLQEWALLAPTRHLRDVLAARGYEHDYHEYNGGHDALCWRVALPEALRRITRDHPERTAES</sequence>
<dbReference type="InterPro" id="IPR014756">
    <property type="entry name" value="Ig_E-set"/>
</dbReference>
<dbReference type="Pfam" id="PF00756">
    <property type="entry name" value="Esterase"/>
    <property type="match status" value="1"/>
</dbReference>
<reference evidence="7 8" key="1">
    <citation type="submission" date="2024-06" db="EMBL/GenBank/DDBJ databases">
        <title>The Natural Products Discovery Center: Release of the First 8490 Sequenced Strains for Exploring Actinobacteria Biosynthetic Diversity.</title>
        <authorList>
            <person name="Kalkreuter E."/>
            <person name="Kautsar S.A."/>
            <person name="Yang D."/>
            <person name="Bader C.D."/>
            <person name="Teijaro C.N."/>
            <person name="Fluegel L."/>
            <person name="Davis C.M."/>
            <person name="Simpson J.R."/>
            <person name="Lauterbach L."/>
            <person name="Steele A.D."/>
            <person name="Gui C."/>
            <person name="Meng S."/>
            <person name="Li G."/>
            <person name="Viehrig K."/>
            <person name="Ye F."/>
            <person name="Su P."/>
            <person name="Kiefer A.F."/>
            <person name="Nichols A."/>
            <person name="Cepeda A.J."/>
            <person name="Yan W."/>
            <person name="Fan B."/>
            <person name="Jiang Y."/>
            <person name="Adhikari A."/>
            <person name="Zheng C.-J."/>
            <person name="Schuster L."/>
            <person name="Cowan T.M."/>
            <person name="Smanski M.J."/>
            <person name="Chevrette M.G."/>
            <person name="De Carvalho L.P.S."/>
            <person name="Shen B."/>
        </authorList>
    </citation>
    <scope>NUCLEOTIDE SEQUENCE [LARGE SCALE GENOMIC DNA]</scope>
    <source>
        <strain evidence="7 8">NPDC050100</strain>
    </source>
</reference>
<gene>
    <name evidence="7" type="primary">fes</name>
    <name evidence="7" type="ORF">AB0I59_21355</name>
</gene>
<feature type="domain" description="Enterochelin esterase N-terminal" evidence="6">
    <location>
        <begin position="70"/>
        <end position="190"/>
    </location>
</feature>
<dbReference type="InterPro" id="IPR013783">
    <property type="entry name" value="Ig-like_fold"/>
</dbReference>
<protein>
    <submittedName>
        <fullName evidence="7">Enterochelin esterase</fullName>
        <ecNumber evidence="7">3.1.1.-</ecNumber>
    </submittedName>
</protein>
<evidence type="ECO:0000313" key="7">
    <source>
        <dbReference type="EMBL" id="MEV0971184.1"/>
    </source>
</evidence>
<evidence type="ECO:0000256" key="5">
    <source>
        <dbReference type="SAM" id="MobiDB-lite"/>
    </source>
</evidence>
<dbReference type="PANTHER" id="PTHR48098">
    <property type="entry name" value="ENTEROCHELIN ESTERASE-RELATED"/>
    <property type="match status" value="1"/>
</dbReference>
<dbReference type="RefSeq" id="WP_061258887.1">
    <property type="nucleotide sequence ID" value="NZ_JBFALK010000011.1"/>
</dbReference>
<proteinExistence type="inferred from homology"/>
<organism evidence="7 8">
    <name type="scientific">Microtetraspora glauca</name>
    <dbReference type="NCBI Taxonomy" id="1996"/>
    <lineage>
        <taxon>Bacteria</taxon>
        <taxon>Bacillati</taxon>
        <taxon>Actinomycetota</taxon>
        <taxon>Actinomycetes</taxon>
        <taxon>Streptosporangiales</taxon>
        <taxon>Streptosporangiaceae</taxon>
        <taxon>Microtetraspora</taxon>
    </lineage>
</organism>
<dbReference type="Gene3D" id="3.40.50.1820">
    <property type="entry name" value="alpha/beta hydrolase"/>
    <property type="match status" value="1"/>
</dbReference>
<keyword evidence="3 7" id="KW-0378">Hydrolase</keyword>
<accession>A0ABV3GHS6</accession>
<dbReference type="InterPro" id="IPR029058">
    <property type="entry name" value="AB_hydrolase_fold"/>
</dbReference>
<keyword evidence="2" id="KW-0963">Cytoplasm</keyword>
<name>A0ABV3GHS6_MICGL</name>
<dbReference type="SUPFAM" id="SSF81296">
    <property type="entry name" value="E set domains"/>
    <property type="match status" value="1"/>
</dbReference>
<feature type="compositionally biased region" description="Pro residues" evidence="5">
    <location>
        <begin position="1"/>
        <end position="20"/>
    </location>
</feature>
<dbReference type="EC" id="3.1.1.-" evidence="7"/>
<dbReference type="GO" id="GO:0016787">
    <property type="term" value="F:hydrolase activity"/>
    <property type="evidence" value="ECO:0007669"/>
    <property type="project" value="UniProtKB-KW"/>
</dbReference>
<dbReference type="InterPro" id="IPR021764">
    <property type="entry name" value="Enterochelin_esterase_N"/>
</dbReference>
<evidence type="ECO:0000259" key="6">
    <source>
        <dbReference type="Pfam" id="PF11806"/>
    </source>
</evidence>
<dbReference type="Pfam" id="PF11806">
    <property type="entry name" value="Enterochelin_N"/>
    <property type="match status" value="1"/>
</dbReference>
<comment type="caution">
    <text evidence="7">The sequence shown here is derived from an EMBL/GenBank/DDBJ whole genome shotgun (WGS) entry which is preliminary data.</text>
</comment>
<dbReference type="Gene3D" id="2.60.40.10">
    <property type="entry name" value="Immunoglobulins"/>
    <property type="match status" value="1"/>
</dbReference>
<dbReference type="InterPro" id="IPR000801">
    <property type="entry name" value="Esterase-like"/>
</dbReference>
<evidence type="ECO:0000256" key="4">
    <source>
        <dbReference type="ARBA" id="ARBA00024201"/>
    </source>
</evidence>
<dbReference type="InterPro" id="IPR050583">
    <property type="entry name" value="Mycobacterial_A85_antigen"/>
</dbReference>
<feature type="region of interest" description="Disordered" evidence="5">
    <location>
        <begin position="1"/>
        <end position="26"/>
    </location>
</feature>
<evidence type="ECO:0000256" key="3">
    <source>
        <dbReference type="ARBA" id="ARBA00022801"/>
    </source>
</evidence>
<dbReference type="PANTHER" id="PTHR48098:SF3">
    <property type="entry name" value="IRON(III) ENTEROBACTIN ESTERASE"/>
    <property type="match status" value="1"/>
</dbReference>
<dbReference type="SUPFAM" id="SSF53474">
    <property type="entry name" value="alpha/beta-Hydrolases"/>
    <property type="match status" value="1"/>
</dbReference>
<comment type="similarity">
    <text evidence="4">Belongs to the Fes family.</text>
</comment>
<evidence type="ECO:0000313" key="8">
    <source>
        <dbReference type="Proteomes" id="UP001551675"/>
    </source>
</evidence>
<dbReference type="Proteomes" id="UP001551675">
    <property type="component" value="Unassembled WGS sequence"/>
</dbReference>
<evidence type="ECO:0000256" key="1">
    <source>
        <dbReference type="ARBA" id="ARBA00004496"/>
    </source>
</evidence>
<dbReference type="NCBIfam" id="NF007758">
    <property type="entry name" value="PRK10439.1"/>
    <property type="match status" value="1"/>
</dbReference>
<comment type="subcellular location">
    <subcellularLocation>
        <location evidence="1">Cytoplasm</location>
    </subcellularLocation>
</comment>
<dbReference type="EMBL" id="JBFALK010000011">
    <property type="protein sequence ID" value="MEV0971184.1"/>
    <property type="molecule type" value="Genomic_DNA"/>
</dbReference>